<sequence>MPTMKTTEIEQVVAPPVYTKQEMEAEPQILQRTWGLAARVDPSVTFEEYVYWAQVERAEEEEANRQYIEERGPLTAGKIIKNRFSKGIHHEKKKQLHEASAQITQDSNDTSDPNESEKKATMALSTTVSSSTVSQEEWKTASRALRTASWGTIFYLITTDILGWSSCPFVFASVGWGPSAALYVVFGIAAGFSGWILWKVFLALDSSRYPMISFGDTYFRVYGPKWRHFINVAQSIQQFMTVAVLILGNAQNLAQLSNNKICFVVCMVICMVVGMVFGSIRSLQRLGWLSNAAVWLNIVSFILIMIACSHFGIDYQAVISSTRIKSIEAIKTFAGPPLDQYQQQATGFTGQFNGVDQLVYSYGGAILFVAFLAEMRHPWDFWKGLLVAQIFICLVYIFFGAFKKVYGHYGQYSISNINNVVQPKGIQLAGNILSLVVSFIACILYFNIGMKTVYQEVFQEILHFPVITTKKGRILWLVLGCAYWIVAFLVAAAVPNLNGISSLVGALLILNFTYTFPAFLYIGFRCQMDAALPGEGFDPTTRTTTRHDNGWKRWVRGFKKNWHINILSVLYFLAGLACSGMGSWAAIEGLIEIFGPGGTVATSFGCAAPV</sequence>
<protein>
    <recommendedName>
        <fullName evidence="8">Amino acid transporter transmembrane domain-containing protein</fullName>
    </recommendedName>
</protein>
<feature type="compositionally biased region" description="Polar residues" evidence="6">
    <location>
        <begin position="101"/>
        <end position="113"/>
    </location>
</feature>
<dbReference type="EMBL" id="QUQM01000003">
    <property type="protein sequence ID" value="KAA8648415.1"/>
    <property type="molecule type" value="Genomic_DNA"/>
</dbReference>
<feature type="domain" description="Amino acid transporter transmembrane" evidence="8">
    <location>
        <begin position="147"/>
        <end position="522"/>
    </location>
</feature>
<feature type="transmembrane region" description="Helical" evidence="7">
    <location>
        <begin position="180"/>
        <end position="204"/>
    </location>
</feature>
<dbReference type="AlphaFoldDB" id="A0A5M9MN10"/>
<feature type="transmembrane region" description="Helical" evidence="7">
    <location>
        <begin position="426"/>
        <end position="446"/>
    </location>
</feature>
<evidence type="ECO:0000256" key="4">
    <source>
        <dbReference type="ARBA" id="ARBA00022989"/>
    </source>
</evidence>
<evidence type="ECO:0000256" key="7">
    <source>
        <dbReference type="SAM" id="Phobius"/>
    </source>
</evidence>
<feature type="transmembrane region" description="Helical" evidence="7">
    <location>
        <begin position="261"/>
        <end position="280"/>
    </location>
</feature>
<dbReference type="Pfam" id="PF01490">
    <property type="entry name" value="Aa_trans"/>
    <property type="match status" value="1"/>
</dbReference>
<dbReference type="VEuPathDB" id="FungiDB:EYZ11_000368"/>
<keyword evidence="4 7" id="KW-1133">Transmembrane helix</keyword>
<reference evidence="9 10" key="1">
    <citation type="submission" date="2019-08" db="EMBL/GenBank/DDBJ databases">
        <title>The genome sequence of a newly discovered highly antifungal drug resistant Aspergillus species, Aspergillus tanneri NIH 1004.</title>
        <authorList>
            <person name="Mounaud S."/>
            <person name="Singh I."/>
            <person name="Joardar V."/>
            <person name="Pakala S."/>
            <person name="Pakala S."/>
            <person name="Venepally P."/>
            <person name="Chung J.K."/>
            <person name="Losada L."/>
            <person name="Nierman W.C."/>
        </authorList>
    </citation>
    <scope>NUCLEOTIDE SEQUENCE [LARGE SCALE GENOMIC DNA]</scope>
    <source>
        <strain evidence="9 10">NIH1004</strain>
    </source>
</reference>
<dbReference type="PANTHER" id="PTHR22950">
    <property type="entry name" value="AMINO ACID TRANSPORTER"/>
    <property type="match status" value="1"/>
</dbReference>
<evidence type="ECO:0000313" key="9">
    <source>
        <dbReference type="EMBL" id="KAA8648415.1"/>
    </source>
</evidence>
<feature type="transmembrane region" description="Helical" evidence="7">
    <location>
        <begin position="292"/>
        <end position="313"/>
    </location>
</feature>
<evidence type="ECO:0000256" key="1">
    <source>
        <dbReference type="ARBA" id="ARBA00004141"/>
    </source>
</evidence>
<accession>A0A5M9MN10</accession>
<dbReference type="OrthoDB" id="40134at2759"/>
<gene>
    <name evidence="9" type="ORF">ATNIH1004_004300</name>
</gene>
<name>A0A5M9MN10_9EURO</name>
<dbReference type="Proteomes" id="UP000324241">
    <property type="component" value="Unassembled WGS sequence"/>
</dbReference>
<evidence type="ECO:0000256" key="5">
    <source>
        <dbReference type="ARBA" id="ARBA00023136"/>
    </source>
</evidence>
<dbReference type="PANTHER" id="PTHR22950:SF461">
    <property type="entry name" value="AMINO ACID TRANSPORTER TRANSMEMBRANE DOMAIN-CONTAINING PROTEIN"/>
    <property type="match status" value="1"/>
</dbReference>
<comment type="caution">
    <text evidence="9">The sequence shown here is derived from an EMBL/GenBank/DDBJ whole genome shotgun (WGS) entry which is preliminary data.</text>
</comment>
<dbReference type="GO" id="GO:0016020">
    <property type="term" value="C:membrane"/>
    <property type="evidence" value="ECO:0007669"/>
    <property type="project" value="UniProtKB-SubCell"/>
</dbReference>
<dbReference type="InterPro" id="IPR013057">
    <property type="entry name" value="AA_transpt_TM"/>
</dbReference>
<dbReference type="RefSeq" id="XP_033427776.1">
    <property type="nucleotide sequence ID" value="XM_033568970.1"/>
</dbReference>
<feature type="region of interest" description="Disordered" evidence="6">
    <location>
        <begin position="91"/>
        <end position="122"/>
    </location>
</feature>
<evidence type="ECO:0000256" key="6">
    <source>
        <dbReference type="SAM" id="MobiDB-lite"/>
    </source>
</evidence>
<feature type="transmembrane region" description="Helical" evidence="7">
    <location>
        <begin position="562"/>
        <end position="587"/>
    </location>
</feature>
<feature type="transmembrane region" description="Helical" evidence="7">
    <location>
        <begin position="153"/>
        <end position="174"/>
    </location>
</feature>
<dbReference type="GeneID" id="54327002"/>
<evidence type="ECO:0000259" key="8">
    <source>
        <dbReference type="Pfam" id="PF01490"/>
    </source>
</evidence>
<feature type="transmembrane region" description="Helical" evidence="7">
    <location>
        <begin position="500"/>
        <end position="522"/>
    </location>
</feature>
<proteinExistence type="inferred from homology"/>
<feature type="transmembrane region" description="Helical" evidence="7">
    <location>
        <begin position="474"/>
        <end position="494"/>
    </location>
</feature>
<keyword evidence="5 7" id="KW-0472">Membrane</keyword>
<dbReference type="VEuPathDB" id="FungiDB:EYZ11_000336"/>
<comment type="subcellular location">
    <subcellularLocation>
        <location evidence="1">Membrane</location>
        <topology evidence="1">Multi-pass membrane protein</topology>
    </subcellularLocation>
</comment>
<evidence type="ECO:0000313" key="10">
    <source>
        <dbReference type="Proteomes" id="UP000324241"/>
    </source>
</evidence>
<keyword evidence="3 7" id="KW-0812">Transmembrane</keyword>
<feature type="transmembrane region" description="Helical" evidence="7">
    <location>
        <begin position="385"/>
        <end position="406"/>
    </location>
</feature>
<comment type="similarity">
    <text evidence="2">Belongs to the amino acid/polyamine transporter 2 family.</text>
</comment>
<dbReference type="GO" id="GO:0015179">
    <property type="term" value="F:L-amino acid transmembrane transporter activity"/>
    <property type="evidence" value="ECO:0007669"/>
    <property type="project" value="TreeGrafter"/>
</dbReference>
<evidence type="ECO:0000256" key="3">
    <source>
        <dbReference type="ARBA" id="ARBA00022692"/>
    </source>
</evidence>
<organism evidence="9 10">
    <name type="scientific">Aspergillus tanneri</name>
    <dbReference type="NCBI Taxonomy" id="1220188"/>
    <lineage>
        <taxon>Eukaryota</taxon>
        <taxon>Fungi</taxon>
        <taxon>Dikarya</taxon>
        <taxon>Ascomycota</taxon>
        <taxon>Pezizomycotina</taxon>
        <taxon>Eurotiomycetes</taxon>
        <taxon>Eurotiomycetidae</taxon>
        <taxon>Eurotiales</taxon>
        <taxon>Aspergillaceae</taxon>
        <taxon>Aspergillus</taxon>
        <taxon>Aspergillus subgen. Circumdati</taxon>
    </lineage>
</organism>
<evidence type="ECO:0000256" key="2">
    <source>
        <dbReference type="ARBA" id="ARBA00008066"/>
    </source>
</evidence>